<feature type="compositionally biased region" description="Basic and acidic residues" evidence="1">
    <location>
        <begin position="243"/>
        <end position="260"/>
    </location>
</feature>
<feature type="region of interest" description="Disordered" evidence="1">
    <location>
        <begin position="301"/>
        <end position="355"/>
    </location>
</feature>
<feature type="compositionally biased region" description="Polar residues" evidence="1">
    <location>
        <begin position="537"/>
        <end position="560"/>
    </location>
</feature>
<feature type="region of interest" description="Disordered" evidence="1">
    <location>
        <begin position="470"/>
        <end position="517"/>
    </location>
</feature>
<feature type="compositionally biased region" description="Basic and acidic residues" evidence="1">
    <location>
        <begin position="21"/>
        <end position="35"/>
    </location>
</feature>
<feature type="region of interest" description="Disordered" evidence="1">
    <location>
        <begin position="237"/>
        <end position="273"/>
    </location>
</feature>
<dbReference type="OrthoDB" id="8918678at2759"/>
<feature type="region of interest" description="Disordered" evidence="1">
    <location>
        <begin position="1"/>
        <end position="35"/>
    </location>
</feature>
<protein>
    <submittedName>
        <fullName evidence="2">Uncharacterized protein</fullName>
    </submittedName>
</protein>
<dbReference type="AlphaFoldDB" id="A0A0D2HF38"/>
<feature type="compositionally biased region" description="Basic and acidic residues" evidence="1">
    <location>
        <begin position="1"/>
        <end position="12"/>
    </location>
</feature>
<accession>A0A0D2HF38</accession>
<keyword evidence="3" id="KW-1185">Reference proteome</keyword>
<dbReference type="GeneID" id="27708940"/>
<evidence type="ECO:0000256" key="1">
    <source>
        <dbReference type="SAM" id="MobiDB-lite"/>
    </source>
</evidence>
<feature type="non-terminal residue" evidence="2">
    <location>
        <position position="1"/>
    </location>
</feature>
<gene>
    <name evidence="2" type="ORF">Z520_03194</name>
</gene>
<organism evidence="2 3">
    <name type="scientific">Fonsecaea multimorphosa CBS 102226</name>
    <dbReference type="NCBI Taxonomy" id="1442371"/>
    <lineage>
        <taxon>Eukaryota</taxon>
        <taxon>Fungi</taxon>
        <taxon>Dikarya</taxon>
        <taxon>Ascomycota</taxon>
        <taxon>Pezizomycotina</taxon>
        <taxon>Eurotiomycetes</taxon>
        <taxon>Chaetothyriomycetidae</taxon>
        <taxon>Chaetothyriales</taxon>
        <taxon>Herpotrichiellaceae</taxon>
        <taxon>Fonsecaea</taxon>
    </lineage>
</organism>
<proteinExistence type="predicted"/>
<dbReference type="VEuPathDB" id="FungiDB:Z520_03194"/>
<reference evidence="2 3" key="1">
    <citation type="submission" date="2015-01" db="EMBL/GenBank/DDBJ databases">
        <title>The Genome Sequence of Fonsecaea multimorphosa CBS 102226.</title>
        <authorList>
            <consortium name="The Broad Institute Genomics Platform"/>
            <person name="Cuomo C."/>
            <person name="de Hoog S."/>
            <person name="Gorbushina A."/>
            <person name="Stielow B."/>
            <person name="Teixiera M."/>
            <person name="Abouelleil A."/>
            <person name="Chapman S.B."/>
            <person name="Priest M."/>
            <person name="Young S.K."/>
            <person name="Wortman J."/>
            <person name="Nusbaum C."/>
            <person name="Birren B."/>
        </authorList>
    </citation>
    <scope>NUCLEOTIDE SEQUENCE [LARGE SCALE GENOMIC DNA]</scope>
    <source>
        <strain evidence="2 3">CBS 102226</strain>
    </source>
</reference>
<dbReference type="RefSeq" id="XP_016634653.1">
    <property type="nucleotide sequence ID" value="XM_016773707.1"/>
</dbReference>
<feature type="region of interest" description="Disordered" evidence="1">
    <location>
        <begin position="529"/>
        <end position="592"/>
    </location>
</feature>
<evidence type="ECO:0000313" key="3">
    <source>
        <dbReference type="Proteomes" id="UP000053411"/>
    </source>
</evidence>
<evidence type="ECO:0000313" key="2">
    <source>
        <dbReference type="EMBL" id="KIY00531.1"/>
    </source>
</evidence>
<dbReference type="Proteomes" id="UP000053411">
    <property type="component" value="Unassembled WGS sequence"/>
</dbReference>
<name>A0A0D2HF38_9EURO</name>
<sequence>AKNEASRERDLVSKTNNDLVKANKKERENLSTERANRLKSNDTLEKLTLDIEKERAGFEKERAGFEKERAGFEKERAGFEKARNDMIADFKKREEASRGDFGRQLDAVREERNTISAENDSLSTTNGILTVSLASLRNDYSTRLATARQETDTASKRLLEVKERLEALQGDYAREHDATEQAKRERDAFCKTNAESTEKVMALQAELIAKNESISQKEMDIAKLSKEAKSSKEAFAKVQGENTHLREQHASLEETHRVTTDKLQQAQARNKRLKDSLKKKFRFEKEQKQKALLADDGGKLAKAVAHPGGPMTTPSASRHPARTHAENAELEVHQATAAPREENEGMEAGRTQADRARADMATEVEEQRQRDISMVSCSTTLVRDGTSGPPAASAEGFRNVLPSLARLFPLSEQVQSQQHIPPPLPSRPPQTGYIAVNINNTNNQTLVVETPQPSTSLTSGFGSVYRPIIPAPFTQTPHPSILGKRKAGPADDLNNPPSAPNSKQGRRITGNPLPENPVVVEQRAYQERSDYPHGNYPQGNYSQGNFPQGNYSQGNYSQGNYSQASYPQASYPQPSYPQGSYPQGSYPQGDSPHGACSQVNCSCTQVDYYPANHPPSDYYQAEAYRYEQRF</sequence>
<feature type="compositionally biased region" description="Low complexity" evidence="1">
    <location>
        <begin position="561"/>
        <end position="589"/>
    </location>
</feature>
<feature type="compositionally biased region" description="Basic and acidic residues" evidence="1">
    <location>
        <begin position="323"/>
        <end position="332"/>
    </location>
</feature>
<dbReference type="EMBL" id="KN848066">
    <property type="protein sequence ID" value="KIY00531.1"/>
    <property type="molecule type" value="Genomic_DNA"/>
</dbReference>